<protein>
    <submittedName>
        <fullName evidence="2">Uncharacterized protein</fullName>
    </submittedName>
</protein>
<keyword evidence="3" id="KW-1185">Reference proteome</keyword>
<dbReference type="AlphaFoldDB" id="A0A366M1G5"/>
<dbReference type="Proteomes" id="UP000253303">
    <property type="component" value="Unassembled WGS sequence"/>
</dbReference>
<organism evidence="2 3">
    <name type="scientific">Spongiactinospora rosea</name>
    <dbReference type="NCBI Taxonomy" id="2248750"/>
    <lineage>
        <taxon>Bacteria</taxon>
        <taxon>Bacillati</taxon>
        <taxon>Actinomycetota</taxon>
        <taxon>Actinomycetes</taxon>
        <taxon>Streptosporangiales</taxon>
        <taxon>Streptosporangiaceae</taxon>
        <taxon>Spongiactinospora</taxon>
    </lineage>
</organism>
<reference evidence="2 3" key="1">
    <citation type="submission" date="2018-06" db="EMBL/GenBank/DDBJ databases">
        <title>Sphaerisporangium craniellae sp. nov., isolated from a marine sponge in the South China Sea.</title>
        <authorList>
            <person name="Li L."/>
        </authorList>
    </citation>
    <scope>NUCLEOTIDE SEQUENCE [LARGE SCALE GENOMIC DNA]</scope>
    <source>
        <strain evidence="2 3">LHW63015</strain>
    </source>
</reference>
<dbReference type="EMBL" id="QMEY01000003">
    <property type="protein sequence ID" value="RBQ20025.1"/>
    <property type="molecule type" value="Genomic_DNA"/>
</dbReference>
<comment type="caution">
    <text evidence="2">The sequence shown here is derived from an EMBL/GenBank/DDBJ whole genome shotgun (WGS) entry which is preliminary data.</text>
</comment>
<feature type="compositionally biased region" description="Basic and acidic residues" evidence="1">
    <location>
        <begin position="1"/>
        <end position="14"/>
    </location>
</feature>
<gene>
    <name evidence="2" type="ORF">DP939_09340</name>
</gene>
<dbReference type="InterPro" id="IPR032724">
    <property type="entry name" value="SCP1.201-like"/>
</dbReference>
<sequence>MSPMRELAELERRSGAAPPHFRMTIDSRDIANPRSGPHPSITHVETKLAWRMRQLGLTSADVVINHSAHAEEGTRAQWPLGLSFPKVRA</sequence>
<evidence type="ECO:0000256" key="1">
    <source>
        <dbReference type="SAM" id="MobiDB-lite"/>
    </source>
</evidence>
<dbReference type="Pfam" id="PF14428">
    <property type="entry name" value="DddA-like"/>
    <property type="match status" value="1"/>
</dbReference>
<accession>A0A366M1G5</accession>
<evidence type="ECO:0000313" key="2">
    <source>
        <dbReference type="EMBL" id="RBQ20025.1"/>
    </source>
</evidence>
<feature type="region of interest" description="Disordered" evidence="1">
    <location>
        <begin position="1"/>
        <end position="20"/>
    </location>
</feature>
<evidence type="ECO:0000313" key="3">
    <source>
        <dbReference type="Proteomes" id="UP000253303"/>
    </source>
</evidence>
<proteinExistence type="predicted"/>
<name>A0A366M1G5_9ACTN</name>